<organism evidence="2 3">
    <name type="scientific">Citricoccus parietis</name>
    <dbReference type="NCBI Taxonomy" id="592307"/>
    <lineage>
        <taxon>Bacteria</taxon>
        <taxon>Bacillati</taxon>
        <taxon>Actinomycetota</taxon>
        <taxon>Actinomycetes</taxon>
        <taxon>Micrococcales</taxon>
        <taxon>Micrococcaceae</taxon>
        <taxon>Citricoccus</taxon>
    </lineage>
</organism>
<evidence type="ECO:0000256" key="1">
    <source>
        <dbReference type="SAM" id="MobiDB-lite"/>
    </source>
</evidence>
<keyword evidence="3" id="KW-1185">Reference proteome</keyword>
<gene>
    <name evidence="2" type="ORF">ACFFX0_20350</name>
</gene>
<proteinExistence type="predicted"/>
<reference evidence="2 3" key="1">
    <citation type="submission" date="2024-09" db="EMBL/GenBank/DDBJ databases">
        <authorList>
            <person name="Sun Q."/>
            <person name="Mori K."/>
        </authorList>
    </citation>
    <scope>NUCLEOTIDE SEQUENCE [LARGE SCALE GENOMIC DNA]</scope>
    <source>
        <strain evidence="2 3">CCM 7609</strain>
    </source>
</reference>
<evidence type="ECO:0000313" key="3">
    <source>
        <dbReference type="Proteomes" id="UP001589575"/>
    </source>
</evidence>
<feature type="compositionally biased region" description="Basic residues" evidence="1">
    <location>
        <begin position="20"/>
        <end position="37"/>
    </location>
</feature>
<accession>A0ABV5G3B2</accession>
<comment type="caution">
    <text evidence="2">The sequence shown here is derived from an EMBL/GenBank/DDBJ whole genome shotgun (WGS) entry which is preliminary data.</text>
</comment>
<evidence type="ECO:0000313" key="2">
    <source>
        <dbReference type="EMBL" id="MFB9073420.1"/>
    </source>
</evidence>
<name>A0ABV5G3B2_9MICC</name>
<feature type="region of interest" description="Disordered" evidence="1">
    <location>
        <begin position="19"/>
        <end position="45"/>
    </location>
</feature>
<dbReference type="EMBL" id="JBHMFI010000001">
    <property type="protein sequence ID" value="MFB9073420.1"/>
    <property type="molecule type" value="Genomic_DNA"/>
</dbReference>
<protein>
    <submittedName>
        <fullName evidence="2">Uncharacterized protein</fullName>
    </submittedName>
</protein>
<dbReference type="Proteomes" id="UP001589575">
    <property type="component" value="Unassembled WGS sequence"/>
</dbReference>
<sequence length="45" mass="5242">MSRHRGRCHRRPRTLVGRAGRWRWPGHQRGTALRRRNLPPGSSGT</sequence>